<dbReference type="EMBL" id="GBXM01084746">
    <property type="protein sequence ID" value="JAH23831.1"/>
    <property type="molecule type" value="Transcribed_RNA"/>
</dbReference>
<reference evidence="1" key="1">
    <citation type="submission" date="2014-11" db="EMBL/GenBank/DDBJ databases">
        <authorList>
            <person name="Amaro Gonzalez C."/>
        </authorList>
    </citation>
    <scope>NUCLEOTIDE SEQUENCE</scope>
</reference>
<evidence type="ECO:0000313" key="1">
    <source>
        <dbReference type="EMBL" id="JAH23831.1"/>
    </source>
</evidence>
<name>A0A0E9R3W1_ANGAN</name>
<protein>
    <submittedName>
        <fullName evidence="1">Uncharacterized protein</fullName>
    </submittedName>
</protein>
<reference evidence="1" key="2">
    <citation type="journal article" date="2015" name="Fish Shellfish Immunol.">
        <title>Early steps in the European eel (Anguilla anguilla)-Vibrio vulnificus interaction in the gills: Role of the RtxA13 toxin.</title>
        <authorList>
            <person name="Callol A."/>
            <person name="Pajuelo D."/>
            <person name="Ebbesson L."/>
            <person name="Teles M."/>
            <person name="MacKenzie S."/>
            <person name="Amaro C."/>
        </authorList>
    </citation>
    <scope>NUCLEOTIDE SEQUENCE</scope>
</reference>
<organism evidence="1">
    <name type="scientific">Anguilla anguilla</name>
    <name type="common">European freshwater eel</name>
    <name type="synonym">Muraena anguilla</name>
    <dbReference type="NCBI Taxonomy" id="7936"/>
    <lineage>
        <taxon>Eukaryota</taxon>
        <taxon>Metazoa</taxon>
        <taxon>Chordata</taxon>
        <taxon>Craniata</taxon>
        <taxon>Vertebrata</taxon>
        <taxon>Euteleostomi</taxon>
        <taxon>Actinopterygii</taxon>
        <taxon>Neopterygii</taxon>
        <taxon>Teleostei</taxon>
        <taxon>Anguilliformes</taxon>
        <taxon>Anguillidae</taxon>
        <taxon>Anguilla</taxon>
    </lineage>
</organism>
<accession>A0A0E9R3W1</accession>
<proteinExistence type="predicted"/>
<sequence>MDVKRYGLLAWIFEVWHSLNAKDGQRAKNVLWAVGALGRITDQRHIIIFHATRVNTILLTGNLKSTSVSPTLLL</sequence>
<dbReference type="AlphaFoldDB" id="A0A0E9R3W1"/>